<gene>
    <name evidence="1" type="ORF">EXE63_13260</name>
</gene>
<dbReference type="InterPro" id="IPR025332">
    <property type="entry name" value="DUF4238"/>
</dbReference>
<evidence type="ECO:0000313" key="1">
    <source>
        <dbReference type="EMBL" id="QIV81745.1"/>
    </source>
</evidence>
<proteinExistence type="predicted"/>
<dbReference type="Proteomes" id="UP000501849">
    <property type="component" value="Chromosome"/>
</dbReference>
<name>A0A6H0S5Y0_9MYCO</name>
<reference evidence="1 2" key="1">
    <citation type="submission" date="2019-04" db="EMBL/GenBank/DDBJ databases">
        <title>Draft, Whole-Genome Sequence of the Anthracene-degrading Mycobacterium frederiksbergense LB501T, Isolated from a Polycyclic Aromatic Hydrocarbon (PAH)-Contaminated Soil.</title>
        <authorList>
            <person name="Augelletti F."/>
        </authorList>
    </citation>
    <scope>NUCLEOTIDE SEQUENCE [LARGE SCALE GENOMIC DNA]</scope>
    <source>
        <strain evidence="1 2">LB 501T</strain>
    </source>
</reference>
<dbReference type="AlphaFoldDB" id="A0A6H0S5Y0"/>
<evidence type="ECO:0000313" key="2">
    <source>
        <dbReference type="Proteomes" id="UP000501849"/>
    </source>
</evidence>
<dbReference type="KEGG" id="mfre:EXE63_13260"/>
<dbReference type="RefSeq" id="WP_168142300.1">
    <property type="nucleotide sequence ID" value="NZ_JAUKNU010000003.1"/>
</dbReference>
<dbReference type="Pfam" id="PF14022">
    <property type="entry name" value="DUF4238"/>
    <property type="match status" value="1"/>
</dbReference>
<organism evidence="1 2">
    <name type="scientific">Mycolicibacterium frederiksbergense</name>
    <dbReference type="NCBI Taxonomy" id="117567"/>
    <lineage>
        <taxon>Bacteria</taxon>
        <taxon>Bacillati</taxon>
        <taxon>Actinomycetota</taxon>
        <taxon>Actinomycetes</taxon>
        <taxon>Mycobacteriales</taxon>
        <taxon>Mycobacteriaceae</taxon>
        <taxon>Mycolicibacterium</taxon>
    </lineage>
</organism>
<sequence>MPSTPTKHHFVPQMLLRRFAHDGRLWHFSIERDERLRLTSPREMGHVNNGHTIVTKDGERDQSSLEQAMSNIEGAASAAIAAIENSPDMAIVPPGLAEAIAWLASLQESRSRAYLGYVAAKAGLSKKGDPFKGTMGELQTMLLRAGVMGVLDAWNLRDDHSIRPKDRWDSVTHALLGMRWEAIRYPDPCLVVSDAFAAQYGIRPDSPSTFEHNPHLAEFGLNTPLWAAEGVTIALTPRLAISLQRDGTARTMPAADVNMHTIRSARSFLAFPSNFKPSDVMPAWITWIAEAKTIRRALPKSL</sequence>
<keyword evidence="2" id="KW-1185">Reference proteome</keyword>
<protein>
    <submittedName>
        <fullName evidence="1">DUF4238 domain-containing protein</fullName>
    </submittedName>
</protein>
<dbReference type="EMBL" id="CP038799">
    <property type="protein sequence ID" value="QIV81745.1"/>
    <property type="molecule type" value="Genomic_DNA"/>
</dbReference>
<accession>A0A6H0S5Y0</accession>